<comment type="caution">
    <text evidence="1">The sequence shown here is derived from an EMBL/GenBank/DDBJ whole genome shotgun (WGS) entry which is preliminary data.</text>
</comment>
<dbReference type="Pfam" id="PF13489">
    <property type="entry name" value="Methyltransf_23"/>
    <property type="match status" value="1"/>
</dbReference>
<proteinExistence type="predicted"/>
<sequence>MSALAVQIQRLKYHVLYRWMHLRGGMFVGHSLAPHAERLGELLRETGCTSVLDYGCGKGKQYSEMKLHEKHQWGVIPTLYDPGVSAHSKLPDGPFDAVICTDVMEHVPEALVPEVLARIFARAKKLVYFSISTRLAAKTLPNGENAHCTVHPASWWMDRLREHATTQRVEASFQGAKDTPTEVHTFSSAA</sequence>
<dbReference type="AlphaFoldDB" id="A0A512M9Y3"/>
<accession>A0A512M9Y3</accession>
<evidence type="ECO:0000313" key="2">
    <source>
        <dbReference type="Proteomes" id="UP000321577"/>
    </source>
</evidence>
<protein>
    <recommendedName>
        <fullName evidence="3">Methyltransferase type 11 domain-containing protein</fullName>
    </recommendedName>
</protein>
<dbReference type="Proteomes" id="UP000321577">
    <property type="component" value="Unassembled WGS sequence"/>
</dbReference>
<reference evidence="1 2" key="1">
    <citation type="submission" date="2019-07" db="EMBL/GenBank/DDBJ databases">
        <title>Whole genome shotgun sequence of Brevifollis gellanilyticus NBRC 108608.</title>
        <authorList>
            <person name="Hosoyama A."/>
            <person name="Uohara A."/>
            <person name="Ohji S."/>
            <person name="Ichikawa N."/>
        </authorList>
    </citation>
    <scope>NUCLEOTIDE SEQUENCE [LARGE SCALE GENOMIC DNA]</scope>
    <source>
        <strain evidence="1 2">NBRC 108608</strain>
    </source>
</reference>
<evidence type="ECO:0008006" key="3">
    <source>
        <dbReference type="Google" id="ProtNLM"/>
    </source>
</evidence>
<name>A0A512M9Y3_9BACT</name>
<gene>
    <name evidence="1" type="ORF">BGE01nite_28380</name>
</gene>
<organism evidence="1 2">
    <name type="scientific">Brevifollis gellanilyticus</name>
    <dbReference type="NCBI Taxonomy" id="748831"/>
    <lineage>
        <taxon>Bacteria</taxon>
        <taxon>Pseudomonadati</taxon>
        <taxon>Verrucomicrobiota</taxon>
        <taxon>Verrucomicrobiia</taxon>
        <taxon>Verrucomicrobiales</taxon>
        <taxon>Verrucomicrobiaceae</taxon>
    </lineage>
</organism>
<dbReference type="Gene3D" id="3.40.50.150">
    <property type="entry name" value="Vaccinia Virus protein VP39"/>
    <property type="match status" value="1"/>
</dbReference>
<dbReference type="SUPFAM" id="SSF53335">
    <property type="entry name" value="S-adenosyl-L-methionine-dependent methyltransferases"/>
    <property type="match status" value="1"/>
</dbReference>
<dbReference type="EMBL" id="BKAG01000018">
    <property type="protein sequence ID" value="GEP43547.1"/>
    <property type="molecule type" value="Genomic_DNA"/>
</dbReference>
<dbReference type="OrthoDB" id="5614897at2"/>
<keyword evidence="2" id="KW-1185">Reference proteome</keyword>
<dbReference type="RefSeq" id="WP_146851121.1">
    <property type="nucleotide sequence ID" value="NZ_BKAG01000018.1"/>
</dbReference>
<dbReference type="InterPro" id="IPR029063">
    <property type="entry name" value="SAM-dependent_MTases_sf"/>
</dbReference>
<evidence type="ECO:0000313" key="1">
    <source>
        <dbReference type="EMBL" id="GEP43547.1"/>
    </source>
</evidence>